<proteinExistence type="predicted"/>
<dbReference type="Proteomes" id="UP000318242">
    <property type="component" value="Unassembled WGS sequence"/>
</dbReference>
<dbReference type="EMBL" id="BJLH01000024">
    <property type="protein sequence ID" value="GEA62621.1"/>
    <property type="molecule type" value="Genomic_DNA"/>
</dbReference>
<sequence>MRLALYSFSTLPMYLPFYAELKVQHAFDGTYLVLLMDICSEYSRGDDIASLARHL</sequence>
<protein>
    <submittedName>
        <fullName evidence="1">Uncharacterized protein</fullName>
    </submittedName>
</protein>
<comment type="caution">
    <text evidence="1">The sequence shown here is derived from an EMBL/GenBank/DDBJ whole genome shotgun (WGS) entry which is preliminary data.</text>
</comment>
<accession>A0A4Y3ISS6</accession>
<organism evidence="1 2">
    <name type="scientific">Vibrio comitans NBRC 102076</name>
    <dbReference type="NCBI Taxonomy" id="1219078"/>
    <lineage>
        <taxon>Bacteria</taxon>
        <taxon>Pseudomonadati</taxon>
        <taxon>Pseudomonadota</taxon>
        <taxon>Gammaproteobacteria</taxon>
        <taxon>Vibrionales</taxon>
        <taxon>Vibrionaceae</taxon>
        <taxon>Vibrio</taxon>
    </lineage>
</organism>
<gene>
    <name evidence="1" type="ORF">VCO01S_38140</name>
</gene>
<keyword evidence="2" id="KW-1185">Reference proteome</keyword>
<evidence type="ECO:0000313" key="2">
    <source>
        <dbReference type="Proteomes" id="UP000318242"/>
    </source>
</evidence>
<reference evidence="1 2" key="1">
    <citation type="submission" date="2019-06" db="EMBL/GenBank/DDBJ databases">
        <title>Whole genome shotgun sequence of Vibrio comitans NBRC 102076.</title>
        <authorList>
            <person name="Hosoyama A."/>
            <person name="Uohara A."/>
            <person name="Ohji S."/>
            <person name="Ichikawa N."/>
        </authorList>
    </citation>
    <scope>NUCLEOTIDE SEQUENCE [LARGE SCALE GENOMIC DNA]</scope>
    <source>
        <strain evidence="1 2">NBRC 102076</strain>
    </source>
</reference>
<dbReference type="AlphaFoldDB" id="A0A4Y3ISS6"/>
<evidence type="ECO:0000313" key="1">
    <source>
        <dbReference type="EMBL" id="GEA62621.1"/>
    </source>
</evidence>
<name>A0A4Y3ISS6_9VIBR</name>